<keyword evidence="2" id="KW-1185">Reference proteome</keyword>
<evidence type="ECO:0000313" key="2">
    <source>
        <dbReference type="Proteomes" id="UP001266305"/>
    </source>
</evidence>
<name>A0ABQ9V9R2_SAGOE</name>
<accession>A0ABQ9V9R2</accession>
<comment type="caution">
    <text evidence="1">The sequence shown here is derived from an EMBL/GenBank/DDBJ whole genome shotgun (WGS) entry which is preliminary data.</text>
</comment>
<gene>
    <name evidence="1" type="ORF">P7K49_015405</name>
</gene>
<evidence type="ECO:0000313" key="1">
    <source>
        <dbReference type="EMBL" id="KAK2105891.1"/>
    </source>
</evidence>
<dbReference type="Proteomes" id="UP001266305">
    <property type="component" value="Unassembled WGS sequence"/>
</dbReference>
<reference evidence="1 2" key="1">
    <citation type="submission" date="2023-05" db="EMBL/GenBank/DDBJ databases">
        <title>B98-5 Cell Line De Novo Hybrid Assembly: An Optical Mapping Approach.</title>
        <authorList>
            <person name="Kananen K."/>
            <person name="Auerbach J.A."/>
            <person name="Kautto E."/>
            <person name="Blachly J.S."/>
        </authorList>
    </citation>
    <scope>NUCLEOTIDE SEQUENCE [LARGE SCALE GENOMIC DNA]</scope>
    <source>
        <strain evidence="1">B95-8</strain>
        <tissue evidence="1">Cell line</tissue>
    </source>
</reference>
<protein>
    <submittedName>
        <fullName evidence="1">Uncharacterized protein</fullName>
    </submittedName>
</protein>
<organism evidence="1 2">
    <name type="scientific">Saguinus oedipus</name>
    <name type="common">Cotton-top tamarin</name>
    <name type="synonym">Oedipomidas oedipus</name>
    <dbReference type="NCBI Taxonomy" id="9490"/>
    <lineage>
        <taxon>Eukaryota</taxon>
        <taxon>Metazoa</taxon>
        <taxon>Chordata</taxon>
        <taxon>Craniata</taxon>
        <taxon>Vertebrata</taxon>
        <taxon>Euteleostomi</taxon>
        <taxon>Mammalia</taxon>
        <taxon>Eutheria</taxon>
        <taxon>Euarchontoglires</taxon>
        <taxon>Primates</taxon>
        <taxon>Haplorrhini</taxon>
        <taxon>Platyrrhini</taxon>
        <taxon>Cebidae</taxon>
        <taxon>Callitrichinae</taxon>
        <taxon>Saguinus</taxon>
    </lineage>
</organism>
<sequence length="133" mass="14449">MDQEGVLGMGLGCWPSHLGLALSIHGFMHGLFVSQEMHELNGLQAPVQFTDNGNTQGRLHDALFQETLPRLNHARKAAARGLNQHLFPLLGVGNYFFIPKGQSSNNSDLQTLTEKQVPYSEVCTPAILAAVAV</sequence>
<proteinExistence type="predicted"/>
<dbReference type="EMBL" id="JASSZA010000007">
    <property type="protein sequence ID" value="KAK2105891.1"/>
    <property type="molecule type" value="Genomic_DNA"/>
</dbReference>